<organism evidence="3 4">
    <name type="scientific">Cytobacillus mangrovibacter</name>
    <dbReference type="NCBI Taxonomy" id="3299024"/>
    <lineage>
        <taxon>Bacteria</taxon>
        <taxon>Bacillati</taxon>
        <taxon>Bacillota</taxon>
        <taxon>Bacilli</taxon>
        <taxon>Bacillales</taxon>
        <taxon>Bacillaceae</taxon>
        <taxon>Cytobacillus</taxon>
    </lineage>
</organism>
<keyword evidence="1" id="KW-1133">Transmembrane helix</keyword>
<dbReference type="EMBL" id="JBIACJ010000007">
    <property type="protein sequence ID" value="MFE8697593.1"/>
    <property type="molecule type" value="Genomic_DNA"/>
</dbReference>
<keyword evidence="1" id="KW-0812">Transmembrane</keyword>
<reference evidence="3 4" key="1">
    <citation type="submission" date="2024-08" db="EMBL/GenBank/DDBJ databases">
        <title>Two novel Cytobacillus novel species.</title>
        <authorList>
            <person name="Liu G."/>
        </authorList>
    </citation>
    <scope>NUCLEOTIDE SEQUENCE [LARGE SCALE GENOMIC DNA]</scope>
    <source>
        <strain evidence="3 4">FJAT-53684</strain>
    </source>
</reference>
<accession>A0ABW6K3S1</accession>
<dbReference type="RefSeq" id="WP_389221064.1">
    <property type="nucleotide sequence ID" value="NZ_JBIACJ010000007.1"/>
</dbReference>
<evidence type="ECO:0000313" key="3">
    <source>
        <dbReference type="EMBL" id="MFE8697593.1"/>
    </source>
</evidence>
<name>A0ABW6K3S1_9BACI</name>
<keyword evidence="4" id="KW-1185">Reference proteome</keyword>
<dbReference type="Proteomes" id="UP001601058">
    <property type="component" value="Unassembled WGS sequence"/>
</dbReference>
<comment type="caution">
    <text evidence="3">The sequence shown here is derived from an EMBL/GenBank/DDBJ whole genome shotgun (WGS) entry which is preliminary data.</text>
</comment>
<dbReference type="InterPro" id="IPR045679">
    <property type="entry name" value="DUF6199"/>
</dbReference>
<protein>
    <recommendedName>
        <fullName evidence="2">DUF6199 domain-containing protein</fullName>
    </recommendedName>
</protein>
<evidence type="ECO:0000313" key="4">
    <source>
        <dbReference type="Proteomes" id="UP001601058"/>
    </source>
</evidence>
<evidence type="ECO:0000259" key="2">
    <source>
        <dbReference type="Pfam" id="PF19701"/>
    </source>
</evidence>
<evidence type="ECO:0000256" key="1">
    <source>
        <dbReference type="SAM" id="Phobius"/>
    </source>
</evidence>
<sequence length="98" mass="11448">MAEIIITVILMIPLYAVLIWTYFYPEESLLFGKRWMYNEEPEISKAAIRYTKFVSIIAIVGLPIFLLSFIFEIHALRLLLVIFPIVFILGAFKIFTDD</sequence>
<feature type="transmembrane region" description="Helical" evidence="1">
    <location>
        <begin position="6"/>
        <end position="24"/>
    </location>
</feature>
<gene>
    <name evidence="3" type="ORF">ACFYKT_14720</name>
</gene>
<feature type="transmembrane region" description="Helical" evidence="1">
    <location>
        <begin position="77"/>
        <end position="95"/>
    </location>
</feature>
<dbReference type="Pfam" id="PF19701">
    <property type="entry name" value="DUF6199"/>
    <property type="match status" value="1"/>
</dbReference>
<keyword evidence="1" id="KW-0472">Membrane</keyword>
<feature type="domain" description="DUF6199" evidence="2">
    <location>
        <begin position="11"/>
        <end position="66"/>
    </location>
</feature>
<proteinExistence type="predicted"/>
<feature type="transmembrane region" description="Helical" evidence="1">
    <location>
        <begin position="53"/>
        <end position="71"/>
    </location>
</feature>